<organism evidence="2 3">
    <name type="scientific">Amycolatopsis camponoti</name>
    <dbReference type="NCBI Taxonomy" id="2606593"/>
    <lineage>
        <taxon>Bacteria</taxon>
        <taxon>Bacillati</taxon>
        <taxon>Actinomycetota</taxon>
        <taxon>Actinomycetes</taxon>
        <taxon>Pseudonocardiales</taxon>
        <taxon>Pseudonocardiaceae</taxon>
        <taxon>Amycolatopsis</taxon>
    </lineage>
</organism>
<name>A0A6I8M9P1_9PSEU</name>
<reference evidence="2 3" key="1">
    <citation type="submission" date="2019-09" db="EMBL/GenBank/DDBJ databases">
        <authorList>
            <person name="Leyn A S."/>
        </authorList>
    </citation>
    <scope>NUCLEOTIDE SEQUENCE [LARGE SCALE GENOMIC DNA]</scope>
    <source>
        <strain evidence="2">AA231_1</strain>
    </source>
</reference>
<accession>A0A6I8M9P1</accession>
<keyword evidence="3" id="KW-1185">Reference proteome</keyword>
<proteinExistence type="predicted"/>
<protein>
    <submittedName>
        <fullName evidence="2">Uncharacterized protein</fullName>
    </submittedName>
</protein>
<dbReference type="EMBL" id="CABVGP010000003">
    <property type="protein sequence ID" value="VVJ24320.1"/>
    <property type="molecule type" value="Genomic_DNA"/>
</dbReference>
<dbReference type="Proteomes" id="UP000399805">
    <property type="component" value="Unassembled WGS sequence"/>
</dbReference>
<dbReference type="AlphaFoldDB" id="A0A6I8M9P1"/>
<gene>
    <name evidence="2" type="ORF">AA23TX_09190</name>
</gene>
<feature type="region of interest" description="Disordered" evidence="1">
    <location>
        <begin position="1"/>
        <end position="216"/>
    </location>
</feature>
<evidence type="ECO:0000313" key="3">
    <source>
        <dbReference type="Proteomes" id="UP000399805"/>
    </source>
</evidence>
<sequence>MRGGEQRGHGAPVAGLGQGRLGERAGRRLGQGEPTGHRLREGKGPGHGRVDRRGAGRVPPAGAVLGERGRPAVRAAEPVPPGMRGRTAASVELRALGHADSTTRRSGRDAVRWQENPIGAPSSRAASRSESCADARACETGRAGPVPPRVLRAPPDPNARVLTASTLGASGVESRPQTCKLQRFHSVGRDRTGESDAAQSHAAPSAQFSGFQPPVR</sequence>
<evidence type="ECO:0000256" key="1">
    <source>
        <dbReference type="SAM" id="MobiDB-lite"/>
    </source>
</evidence>
<feature type="compositionally biased region" description="Basic and acidic residues" evidence="1">
    <location>
        <begin position="35"/>
        <end position="54"/>
    </location>
</feature>
<evidence type="ECO:0000313" key="2">
    <source>
        <dbReference type="EMBL" id="VVJ24320.1"/>
    </source>
</evidence>
<feature type="compositionally biased region" description="Low complexity" evidence="1">
    <location>
        <begin position="120"/>
        <end position="130"/>
    </location>
</feature>
<feature type="compositionally biased region" description="Basic and acidic residues" evidence="1">
    <location>
        <begin position="95"/>
        <end position="112"/>
    </location>
</feature>